<dbReference type="Gene3D" id="3.50.50.60">
    <property type="entry name" value="FAD/NAD(P)-binding domain"/>
    <property type="match status" value="1"/>
</dbReference>
<dbReference type="RefSeq" id="WP_381840327.1">
    <property type="nucleotide sequence ID" value="NZ_JBHTCF010000030.1"/>
</dbReference>
<gene>
    <name evidence="3" type="ORF">ACFQVC_39175</name>
</gene>
<feature type="region of interest" description="Disordered" evidence="1">
    <location>
        <begin position="1"/>
        <end position="21"/>
    </location>
</feature>
<protein>
    <submittedName>
        <fullName evidence="3">NAD(P)/FAD-dependent oxidoreductase</fullName>
        <ecNumber evidence="3">1.-.-.-</ecNumber>
    </submittedName>
</protein>
<dbReference type="Gene3D" id="3.30.9.10">
    <property type="entry name" value="D-Amino Acid Oxidase, subunit A, domain 2"/>
    <property type="match status" value="1"/>
</dbReference>
<keyword evidence="3" id="KW-0560">Oxidoreductase</keyword>
<dbReference type="Proteomes" id="UP001596523">
    <property type="component" value="Unassembled WGS sequence"/>
</dbReference>
<dbReference type="EC" id="1.-.-.-" evidence="3"/>
<dbReference type="GO" id="GO:0016491">
    <property type="term" value="F:oxidoreductase activity"/>
    <property type="evidence" value="ECO:0007669"/>
    <property type="project" value="UniProtKB-KW"/>
</dbReference>
<dbReference type="PANTHER" id="PTHR13847">
    <property type="entry name" value="SARCOSINE DEHYDROGENASE-RELATED"/>
    <property type="match status" value="1"/>
</dbReference>
<proteinExistence type="predicted"/>
<dbReference type="Pfam" id="PF01266">
    <property type="entry name" value="DAO"/>
    <property type="match status" value="1"/>
</dbReference>
<name>A0ABW2JXL7_9ACTN</name>
<sequence length="446" mass="46853">MTGHGTPWAATGHESSRPRLRGRRRCDVAVIGAGLTGLSTAVELLTLDPGRDVVVLEADHVAAGASGRGTGLLGPRIGPALTVARKRYGDTVARAAHLWSHAAVRHVLDLVEEHRIACDLTPGSQLIVAPDEQAATAHHQEHEAAQSLGLPVEFVPRQELPQHADHYHSGLRHGPAATLDPAALTEQLAGAGERLGLTIHERSPVRRITPGLLPTVVTDDGELTADHVVIAVNAFGTSLAAAPRGVLGVRVQAAVTEKLRQPQLDALHGLRTEPLIGHGELTPYFRLTPDDRLVIGGGAIERGSYGAAAPAPGRLRAAARALSPALADIELDSAWAGPIGVTRDGLPTVGHHPAAPWVHHAGGCNGHGLAVTVYSGALLARRIADPDARPPALPWLRKNAPWLPRGALTNHALDRYLAHLTAASARQPYRPHRHPGQTTAGRTGSA</sequence>
<organism evidence="3 4">
    <name type="scientific">Streptomyces monticola</name>
    <dbReference type="NCBI Taxonomy" id="2666263"/>
    <lineage>
        <taxon>Bacteria</taxon>
        <taxon>Bacillati</taxon>
        <taxon>Actinomycetota</taxon>
        <taxon>Actinomycetes</taxon>
        <taxon>Kitasatosporales</taxon>
        <taxon>Streptomycetaceae</taxon>
        <taxon>Streptomyces</taxon>
    </lineage>
</organism>
<dbReference type="EMBL" id="JBHTCF010000030">
    <property type="protein sequence ID" value="MFC7310222.1"/>
    <property type="molecule type" value="Genomic_DNA"/>
</dbReference>
<evidence type="ECO:0000259" key="2">
    <source>
        <dbReference type="Pfam" id="PF01266"/>
    </source>
</evidence>
<keyword evidence="4" id="KW-1185">Reference proteome</keyword>
<dbReference type="SUPFAM" id="SSF51971">
    <property type="entry name" value="Nucleotide-binding domain"/>
    <property type="match status" value="1"/>
</dbReference>
<dbReference type="InterPro" id="IPR006076">
    <property type="entry name" value="FAD-dep_OxRdtase"/>
</dbReference>
<feature type="domain" description="FAD dependent oxidoreductase" evidence="2">
    <location>
        <begin position="27"/>
        <end position="382"/>
    </location>
</feature>
<reference evidence="4" key="1">
    <citation type="journal article" date="2019" name="Int. J. Syst. Evol. Microbiol.">
        <title>The Global Catalogue of Microorganisms (GCM) 10K type strain sequencing project: providing services to taxonomists for standard genome sequencing and annotation.</title>
        <authorList>
            <consortium name="The Broad Institute Genomics Platform"/>
            <consortium name="The Broad Institute Genome Sequencing Center for Infectious Disease"/>
            <person name="Wu L."/>
            <person name="Ma J."/>
        </authorList>
    </citation>
    <scope>NUCLEOTIDE SEQUENCE [LARGE SCALE GENOMIC DNA]</scope>
    <source>
        <strain evidence="4">SYNS20</strain>
    </source>
</reference>
<evidence type="ECO:0000256" key="1">
    <source>
        <dbReference type="SAM" id="MobiDB-lite"/>
    </source>
</evidence>
<feature type="region of interest" description="Disordered" evidence="1">
    <location>
        <begin position="426"/>
        <end position="446"/>
    </location>
</feature>
<evidence type="ECO:0000313" key="4">
    <source>
        <dbReference type="Proteomes" id="UP001596523"/>
    </source>
</evidence>
<evidence type="ECO:0000313" key="3">
    <source>
        <dbReference type="EMBL" id="MFC7310222.1"/>
    </source>
</evidence>
<comment type="caution">
    <text evidence="3">The sequence shown here is derived from an EMBL/GenBank/DDBJ whole genome shotgun (WGS) entry which is preliminary data.</text>
</comment>
<dbReference type="PANTHER" id="PTHR13847:SF281">
    <property type="entry name" value="FAD DEPENDENT OXIDOREDUCTASE DOMAIN-CONTAINING PROTEIN"/>
    <property type="match status" value="1"/>
</dbReference>
<dbReference type="InterPro" id="IPR036188">
    <property type="entry name" value="FAD/NAD-bd_sf"/>
</dbReference>
<accession>A0ABW2JXL7</accession>
<feature type="compositionally biased region" description="Polar residues" evidence="1">
    <location>
        <begin position="436"/>
        <end position="446"/>
    </location>
</feature>